<evidence type="ECO:0000256" key="6">
    <source>
        <dbReference type="ARBA" id="ARBA00022692"/>
    </source>
</evidence>
<reference evidence="15" key="1">
    <citation type="submission" date="2015-09" db="EMBL/GenBank/DDBJ databases">
        <authorList>
            <person name="Rodrigo-Torres Lidia"/>
            <person name="Arahal R.David."/>
        </authorList>
    </citation>
    <scope>NUCLEOTIDE SEQUENCE [LARGE SCALE GENOMIC DNA]</scope>
    <source>
        <strain evidence="15">CECT 7735</strain>
    </source>
</reference>
<name>A0A0P1I0Z8_9RHOB</name>
<proteinExistence type="predicted"/>
<dbReference type="EMBL" id="CYTW01000001">
    <property type="protein sequence ID" value="CUJ83956.1"/>
    <property type="molecule type" value="Genomic_DNA"/>
</dbReference>
<evidence type="ECO:0000256" key="3">
    <source>
        <dbReference type="ARBA" id="ARBA00012438"/>
    </source>
</evidence>
<dbReference type="SUPFAM" id="SSF55874">
    <property type="entry name" value="ATPase domain of HSP90 chaperone/DNA topoisomerase II/histidine kinase"/>
    <property type="match status" value="1"/>
</dbReference>
<dbReference type="Proteomes" id="UP000051870">
    <property type="component" value="Unassembled WGS sequence"/>
</dbReference>
<keyword evidence="9" id="KW-0902">Two-component regulatory system</keyword>
<comment type="catalytic activity">
    <reaction evidence="1">
        <text>ATP + protein L-histidine = ADP + protein N-phospho-L-histidine.</text>
        <dbReference type="EC" id="2.7.13.3"/>
    </reaction>
</comment>
<accession>A0A0P1I0Z8</accession>
<keyword evidence="10 11" id="KW-0472">Membrane</keyword>
<keyword evidence="15" id="KW-1185">Reference proteome</keyword>
<dbReference type="InterPro" id="IPR036890">
    <property type="entry name" value="HATPase_C_sf"/>
</dbReference>
<dbReference type="PROSITE" id="PS50885">
    <property type="entry name" value="HAMP"/>
    <property type="match status" value="1"/>
</dbReference>
<evidence type="ECO:0000256" key="4">
    <source>
        <dbReference type="ARBA" id="ARBA00022553"/>
    </source>
</evidence>
<dbReference type="GO" id="GO:0016020">
    <property type="term" value="C:membrane"/>
    <property type="evidence" value="ECO:0007669"/>
    <property type="project" value="UniProtKB-SubCell"/>
</dbReference>
<dbReference type="GO" id="GO:0000155">
    <property type="term" value="F:phosphorelay sensor kinase activity"/>
    <property type="evidence" value="ECO:0007669"/>
    <property type="project" value="InterPro"/>
</dbReference>
<sequence length="573" mass="62066">MALAERINVREVAQGRDGDVVLGDDWVAPEANVESEMRGRRERRRLLPLSKSPLTRKIITFNLIALGVLVIGILFLNSARDSLAVQRAGGLMSEARLISGAFVAQMPTGAPVNLATGDGVDVEQTLDLLPLRQGTHVYLFDGGKSLVGTAQGTETNEAAEAFSERPQGTPFTSALNWLWGLVAGEESAVIYDLPSVVEQATGLVDQIGSEGEILTTIKGPENSTVFAAGVPLEHNGTVVGTVVLTSAAGELDQWVRSERERVLQMFLIATVVSIGLSMVLASTISNPLSDLAAAAEIGRDNNSARTVNPGRVRIPDLTARPDEIGRLSGALRGMVSALYDRIDGNEQFAADVAHEIKNPLASLRSAVGSLRMVKKEEHREKLLDVIDHDVRRLDRLVSDISNASRLDSELVKEEEELFNLLNMLNNIAQYLGEDAGSKGIDFITDLPENPIEIRGLEARLAQVFVNLITNAISFCEDGDAIRIWARRRENRVLVVVEDTGPGIPDQALNKIFNRFYSQRPEEQFGNNSGLGLAISKQIVEAHGGVIWAENIRPTDADITSEPLGARFVVGLPV</sequence>
<dbReference type="PROSITE" id="PS50109">
    <property type="entry name" value="HIS_KIN"/>
    <property type="match status" value="1"/>
</dbReference>
<dbReference type="SUPFAM" id="SSF47384">
    <property type="entry name" value="Homodimeric domain of signal transducing histidine kinase"/>
    <property type="match status" value="1"/>
</dbReference>
<dbReference type="Gene3D" id="1.10.287.130">
    <property type="match status" value="1"/>
</dbReference>
<evidence type="ECO:0000256" key="5">
    <source>
        <dbReference type="ARBA" id="ARBA00022679"/>
    </source>
</evidence>
<evidence type="ECO:0000256" key="2">
    <source>
        <dbReference type="ARBA" id="ARBA00004370"/>
    </source>
</evidence>
<feature type="transmembrane region" description="Helical" evidence="11">
    <location>
        <begin position="58"/>
        <end position="77"/>
    </location>
</feature>
<dbReference type="Pfam" id="PF13755">
    <property type="entry name" value="Sensor_TM1"/>
    <property type="match status" value="1"/>
</dbReference>
<evidence type="ECO:0000313" key="15">
    <source>
        <dbReference type="Proteomes" id="UP000051870"/>
    </source>
</evidence>
<keyword evidence="8 11" id="KW-1133">Transmembrane helix</keyword>
<dbReference type="RefSeq" id="WP_058309582.1">
    <property type="nucleotide sequence ID" value="NZ_CYTW01000001.1"/>
</dbReference>
<dbReference type="InterPro" id="IPR050428">
    <property type="entry name" value="TCS_sensor_his_kinase"/>
</dbReference>
<evidence type="ECO:0000256" key="11">
    <source>
        <dbReference type="SAM" id="Phobius"/>
    </source>
</evidence>
<dbReference type="EC" id="2.7.13.3" evidence="3"/>
<evidence type="ECO:0000256" key="7">
    <source>
        <dbReference type="ARBA" id="ARBA00022777"/>
    </source>
</evidence>
<keyword evidence="5 14" id="KW-0808">Transferase</keyword>
<keyword evidence="7 14" id="KW-0418">Kinase</keyword>
<comment type="subcellular location">
    <subcellularLocation>
        <location evidence="2">Membrane</location>
    </subcellularLocation>
</comment>
<keyword evidence="4" id="KW-0597">Phosphoprotein</keyword>
<evidence type="ECO:0000259" key="13">
    <source>
        <dbReference type="PROSITE" id="PS50885"/>
    </source>
</evidence>
<dbReference type="InterPro" id="IPR003660">
    <property type="entry name" value="HAMP_dom"/>
</dbReference>
<evidence type="ECO:0000259" key="12">
    <source>
        <dbReference type="PROSITE" id="PS50109"/>
    </source>
</evidence>
<organism evidence="14 15">
    <name type="scientific">Shimia thalassica</name>
    <dbReference type="NCBI Taxonomy" id="1715693"/>
    <lineage>
        <taxon>Bacteria</taxon>
        <taxon>Pseudomonadati</taxon>
        <taxon>Pseudomonadota</taxon>
        <taxon>Alphaproteobacteria</taxon>
        <taxon>Rhodobacterales</taxon>
        <taxon>Roseobacteraceae</taxon>
    </lineage>
</organism>
<dbReference type="STRING" id="1715693.PH7735_00321"/>
<dbReference type="Pfam" id="PF02518">
    <property type="entry name" value="HATPase_c"/>
    <property type="match status" value="1"/>
</dbReference>
<feature type="transmembrane region" description="Helical" evidence="11">
    <location>
        <begin position="262"/>
        <end position="281"/>
    </location>
</feature>
<dbReference type="Pfam" id="PF00512">
    <property type="entry name" value="HisKA"/>
    <property type="match status" value="1"/>
</dbReference>
<dbReference type="GeneID" id="83879412"/>
<evidence type="ECO:0000313" key="14">
    <source>
        <dbReference type="EMBL" id="CUJ83956.1"/>
    </source>
</evidence>
<dbReference type="InterPro" id="IPR025908">
    <property type="entry name" value="Sensor_TM1"/>
</dbReference>
<dbReference type="PANTHER" id="PTHR45436">
    <property type="entry name" value="SENSOR HISTIDINE KINASE YKOH"/>
    <property type="match status" value="1"/>
</dbReference>
<protein>
    <recommendedName>
        <fullName evidence="3">histidine kinase</fullName>
        <ecNumber evidence="3">2.7.13.3</ecNumber>
    </recommendedName>
</protein>
<dbReference type="InterPro" id="IPR003594">
    <property type="entry name" value="HATPase_dom"/>
</dbReference>
<feature type="domain" description="Histidine kinase" evidence="12">
    <location>
        <begin position="351"/>
        <end position="573"/>
    </location>
</feature>
<dbReference type="PRINTS" id="PR00344">
    <property type="entry name" value="BCTRLSENSOR"/>
</dbReference>
<dbReference type="InterPro" id="IPR005467">
    <property type="entry name" value="His_kinase_dom"/>
</dbReference>
<dbReference type="SMART" id="SM00387">
    <property type="entry name" value="HATPase_c"/>
    <property type="match status" value="1"/>
</dbReference>
<dbReference type="SMART" id="SM00388">
    <property type="entry name" value="HisKA"/>
    <property type="match status" value="1"/>
</dbReference>
<feature type="domain" description="HAMP" evidence="13">
    <location>
        <begin position="312"/>
        <end position="343"/>
    </location>
</feature>
<evidence type="ECO:0000256" key="10">
    <source>
        <dbReference type="ARBA" id="ARBA00023136"/>
    </source>
</evidence>
<dbReference type="Gene3D" id="3.30.565.10">
    <property type="entry name" value="Histidine kinase-like ATPase, C-terminal domain"/>
    <property type="match status" value="1"/>
</dbReference>
<evidence type="ECO:0000256" key="9">
    <source>
        <dbReference type="ARBA" id="ARBA00023012"/>
    </source>
</evidence>
<evidence type="ECO:0000256" key="1">
    <source>
        <dbReference type="ARBA" id="ARBA00000085"/>
    </source>
</evidence>
<dbReference type="InterPro" id="IPR003661">
    <property type="entry name" value="HisK_dim/P_dom"/>
</dbReference>
<dbReference type="Gene3D" id="6.10.340.10">
    <property type="match status" value="1"/>
</dbReference>
<evidence type="ECO:0000256" key="8">
    <source>
        <dbReference type="ARBA" id="ARBA00022989"/>
    </source>
</evidence>
<dbReference type="InterPro" id="IPR004358">
    <property type="entry name" value="Sig_transdc_His_kin-like_C"/>
</dbReference>
<gene>
    <name evidence="14" type="primary">walK_1</name>
    <name evidence="14" type="ORF">PH7735_00321</name>
</gene>
<dbReference type="CDD" id="cd00082">
    <property type="entry name" value="HisKA"/>
    <property type="match status" value="1"/>
</dbReference>
<dbReference type="InterPro" id="IPR036097">
    <property type="entry name" value="HisK_dim/P_sf"/>
</dbReference>
<dbReference type="PANTHER" id="PTHR45436:SF5">
    <property type="entry name" value="SENSOR HISTIDINE KINASE TRCS"/>
    <property type="match status" value="1"/>
</dbReference>
<dbReference type="AlphaFoldDB" id="A0A0P1I0Z8"/>
<keyword evidence="6 11" id="KW-0812">Transmembrane</keyword>